<dbReference type="Gene3D" id="2.60.40.10">
    <property type="entry name" value="Immunoglobulins"/>
    <property type="match status" value="8"/>
</dbReference>
<accession>A0A1V1P5A8</accession>
<dbReference type="InterPro" id="IPR013783">
    <property type="entry name" value="Ig-like_fold"/>
</dbReference>
<dbReference type="GO" id="GO:0016020">
    <property type="term" value="C:membrane"/>
    <property type="evidence" value="ECO:0007669"/>
    <property type="project" value="InterPro"/>
</dbReference>
<dbReference type="Proteomes" id="UP000189670">
    <property type="component" value="Unassembled WGS sequence"/>
</dbReference>
<protein>
    <submittedName>
        <fullName evidence="1">Uncharacterized protein</fullName>
    </submittedName>
</protein>
<sequence>MPQSLVLNPRNNSISGTFSETGEFYFTMQVIDATGAEDTENYSIVVVDELVMSTPLWLTPSRFPSAICHTSYPKQNKIDITGGMPPYTVALCETSDLLPQSMFLSSDSNDGTIYIEGMPSIPGSYSFSICVNSRDGQYTSKSFLLDVVDPLVITTQRLYDGIISKSYHMKLEAEGGYGAYRWMWNLNASEGLKLNAETGEITGEPVNQLYKTVMISAVDADGHTAHTYLYLDINPEIEIKENSLPKAQKGKFYSENIPISGGFPPYTFSCNCPEGLSISRVTGIIQGIPAENESTTVPISVNDSRFPYDPNAFTKDLIIKISDNVIIKMSGNLPPVLQNKPIEPVNLVAIGDAPPYTWEVISGHMPQGITINEQNQLEGTPEFNGNYSFSLAVHAAQSTDKKDFSMFVYQPLKITTSVIKEPRIDTDYFQEFSTSGGYGEKYWHYIGFLPEGLIFDPTTGTIRGIAKKIYSAYEFFLEVIDADGNTAQKPFTMEVLGKPVEITNHSIFNGYLGIAYSASIYASWGTPEYTWKIINGFLPDGLQLNTTGPANPVIIEGNPTREDTYHFTVQVMDKSSGINTAQKEFTIQIKEISNITIFNSYLKDAQLNSDENAEYSDNIVVMNGTSPYVFDIVKGKLPAGLNLNADTGEIKGIVTPESQTEELTIRVKEKDHPEHVFEKEFLLLVVKSLAIKTQGIHATKQFRPYEDEFKAEDGISPYWWSISEGHLPAGLTLNPTTGKITGKPFQCGDFPLTLKVRDSAKVPTVLTRSLSNFKVVCEDMASIISILNVLSGFDEKSDLYDENALLGNKVHLHDAILRLRSVGEF</sequence>
<dbReference type="PANTHER" id="PTHR37494">
    <property type="entry name" value="HEMAGGLUTININ"/>
    <property type="match status" value="1"/>
</dbReference>
<evidence type="ECO:0000313" key="1">
    <source>
        <dbReference type="EMBL" id="ETR69925.1"/>
    </source>
</evidence>
<dbReference type="PANTHER" id="PTHR37494:SF1">
    <property type="entry name" value="STAPHYLOCOCCUS AUREUS SURFACE PROTEIN A"/>
    <property type="match status" value="1"/>
</dbReference>
<proteinExistence type="predicted"/>
<reference evidence="2" key="1">
    <citation type="submission" date="2012-11" db="EMBL/GenBank/DDBJ databases">
        <authorList>
            <person name="Lucero-Rivera Y.E."/>
            <person name="Tovar-Ramirez D."/>
        </authorList>
    </citation>
    <scope>NUCLEOTIDE SEQUENCE [LARGE SCALE GENOMIC DNA]</scope>
    <source>
        <strain evidence="2">Araruama</strain>
    </source>
</reference>
<name>A0A1V1P5A8_9BACT</name>
<dbReference type="InterPro" id="IPR015919">
    <property type="entry name" value="Cadherin-like_sf"/>
</dbReference>
<dbReference type="GO" id="GO:0005509">
    <property type="term" value="F:calcium ion binding"/>
    <property type="evidence" value="ECO:0007669"/>
    <property type="project" value="InterPro"/>
</dbReference>
<comment type="caution">
    <text evidence="1">The sequence shown here is derived from an EMBL/GenBank/DDBJ whole genome shotgun (WGS) entry which is preliminary data.</text>
</comment>
<organism evidence="1 2">
    <name type="scientific">Candidatus Magnetoglobus multicellularis str. Araruama</name>
    <dbReference type="NCBI Taxonomy" id="890399"/>
    <lineage>
        <taxon>Bacteria</taxon>
        <taxon>Pseudomonadati</taxon>
        <taxon>Thermodesulfobacteriota</taxon>
        <taxon>Desulfobacteria</taxon>
        <taxon>Desulfobacterales</taxon>
        <taxon>Desulfobacteraceae</taxon>
        <taxon>Candidatus Magnetoglobus</taxon>
    </lineage>
</organism>
<dbReference type="EMBL" id="ATBP01000528">
    <property type="protein sequence ID" value="ETR69925.1"/>
    <property type="molecule type" value="Genomic_DNA"/>
</dbReference>
<dbReference type="SUPFAM" id="SSF49313">
    <property type="entry name" value="Cadherin-like"/>
    <property type="match status" value="2"/>
</dbReference>
<dbReference type="Pfam" id="PF05345">
    <property type="entry name" value="He_PIG"/>
    <property type="match status" value="5"/>
</dbReference>
<evidence type="ECO:0000313" key="2">
    <source>
        <dbReference type="Proteomes" id="UP000189670"/>
    </source>
</evidence>
<dbReference type="AlphaFoldDB" id="A0A1V1P5A8"/>
<gene>
    <name evidence="1" type="ORF">OMM_03607</name>
</gene>